<dbReference type="EMBL" id="MHSS01000001">
    <property type="protein sequence ID" value="OHA49083.1"/>
    <property type="molecule type" value="Genomic_DNA"/>
</dbReference>
<dbReference type="Proteomes" id="UP000177629">
    <property type="component" value="Unassembled WGS sequence"/>
</dbReference>
<evidence type="ECO:0000313" key="2">
    <source>
        <dbReference type="EMBL" id="OHA49083.1"/>
    </source>
</evidence>
<comment type="caution">
    <text evidence="2">The sequence shown here is derived from an EMBL/GenBank/DDBJ whole genome shotgun (WGS) entry which is preliminary data.</text>
</comment>
<proteinExistence type="inferred from homology"/>
<dbReference type="PANTHER" id="PTHR13420">
    <property type="entry name" value="UPF0235 PROTEIN C15ORF40"/>
    <property type="match status" value="1"/>
</dbReference>
<evidence type="ECO:0000313" key="3">
    <source>
        <dbReference type="Proteomes" id="UP000177629"/>
    </source>
</evidence>
<organism evidence="2 3">
    <name type="scientific">Candidatus Terrybacteria bacterium RIFCSPHIGHO2_01_FULL_48_17</name>
    <dbReference type="NCBI Taxonomy" id="1802362"/>
    <lineage>
        <taxon>Bacteria</taxon>
        <taxon>Candidatus Terryibacteriota</taxon>
    </lineage>
</organism>
<dbReference type="GO" id="GO:0005737">
    <property type="term" value="C:cytoplasm"/>
    <property type="evidence" value="ECO:0007669"/>
    <property type="project" value="TreeGrafter"/>
</dbReference>
<comment type="similarity">
    <text evidence="1">Belongs to the UPF0235 family.</text>
</comment>
<dbReference type="InterPro" id="IPR003746">
    <property type="entry name" value="DUF167"/>
</dbReference>
<sequence>MRIFVHAKPGASQDKIEKADDTHFVVLVKEPPKQGRANAAIVKALAKYFSVPASGVHLMSGFASRQKVFEVEM</sequence>
<dbReference type="PANTHER" id="PTHR13420:SF7">
    <property type="entry name" value="UPF0235 PROTEIN C15ORF40"/>
    <property type="match status" value="1"/>
</dbReference>
<dbReference type="STRING" id="1802362.A2806_01985"/>
<dbReference type="Pfam" id="PF02594">
    <property type="entry name" value="DUF167"/>
    <property type="match status" value="1"/>
</dbReference>
<dbReference type="AlphaFoldDB" id="A0A1G2PLE8"/>
<reference evidence="2 3" key="1">
    <citation type="journal article" date="2016" name="Nat. Commun.">
        <title>Thousands of microbial genomes shed light on interconnected biogeochemical processes in an aquifer system.</title>
        <authorList>
            <person name="Anantharaman K."/>
            <person name="Brown C.T."/>
            <person name="Hug L.A."/>
            <person name="Sharon I."/>
            <person name="Castelle C.J."/>
            <person name="Probst A.J."/>
            <person name="Thomas B.C."/>
            <person name="Singh A."/>
            <person name="Wilkins M.J."/>
            <person name="Karaoz U."/>
            <person name="Brodie E.L."/>
            <person name="Williams K.H."/>
            <person name="Hubbard S.S."/>
            <person name="Banfield J.F."/>
        </authorList>
    </citation>
    <scope>NUCLEOTIDE SEQUENCE [LARGE SCALE GENOMIC DNA]</scope>
</reference>
<gene>
    <name evidence="2" type="ORF">A2806_01985</name>
</gene>
<dbReference type="InterPro" id="IPR036591">
    <property type="entry name" value="YggU-like_sf"/>
</dbReference>
<accession>A0A1G2PLE8</accession>
<dbReference type="NCBIfam" id="TIGR00251">
    <property type="entry name" value="DUF167 family protein"/>
    <property type="match status" value="1"/>
</dbReference>
<dbReference type="SMART" id="SM01152">
    <property type="entry name" value="DUF167"/>
    <property type="match status" value="1"/>
</dbReference>
<dbReference type="Gene3D" id="3.30.1200.10">
    <property type="entry name" value="YggU-like"/>
    <property type="match status" value="1"/>
</dbReference>
<protein>
    <submittedName>
        <fullName evidence="2">Uncharacterized protein</fullName>
    </submittedName>
</protein>
<dbReference type="SUPFAM" id="SSF69786">
    <property type="entry name" value="YggU-like"/>
    <property type="match status" value="1"/>
</dbReference>
<evidence type="ECO:0000256" key="1">
    <source>
        <dbReference type="ARBA" id="ARBA00010364"/>
    </source>
</evidence>
<name>A0A1G2PLE8_9BACT</name>